<proteinExistence type="predicted"/>
<dbReference type="PROSITE" id="PS00041">
    <property type="entry name" value="HTH_ARAC_FAMILY_1"/>
    <property type="match status" value="1"/>
</dbReference>
<dbReference type="InterPro" id="IPR020449">
    <property type="entry name" value="Tscrpt_reg_AraC-type_HTH"/>
</dbReference>
<dbReference type="EMBL" id="JADEWN010000012">
    <property type="protein sequence ID" value="MBE9190107.1"/>
    <property type="molecule type" value="Genomic_DNA"/>
</dbReference>
<gene>
    <name evidence="5" type="ORF">IQ230_06970</name>
</gene>
<dbReference type="PANTHER" id="PTHR47893:SF1">
    <property type="entry name" value="REGULATORY PROTEIN PCHR"/>
    <property type="match status" value="1"/>
</dbReference>
<dbReference type="InterPro" id="IPR009057">
    <property type="entry name" value="Homeodomain-like_sf"/>
</dbReference>
<keyword evidence="2" id="KW-0238">DNA-binding</keyword>
<dbReference type="InterPro" id="IPR053142">
    <property type="entry name" value="PchR_regulatory_protein"/>
</dbReference>
<dbReference type="Pfam" id="PF12833">
    <property type="entry name" value="HTH_18"/>
    <property type="match status" value="1"/>
</dbReference>
<dbReference type="PRINTS" id="PR00032">
    <property type="entry name" value="HTHARAC"/>
</dbReference>
<organism evidence="5 6">
    <name type="scientific">Gloeocapsopsis crepidinum LEGE 06123</name>
    <dbReference type="NCBI Taxonomy" id="588587"/>
    <lineage>
        <taxon>Bacteria</taxon>
        <taxon>Bacillati</taxon>
        <taxon>Cyanobacteriota</taxon>
        <taxon>Cyanophyceae</taxon>
        <taxon>Oscillatoriophycideae</taxon>
        <taxon>Chroococcales</taxon>
        <taxon>Chroococcaceae</taxon>
        <taxon>Gloeocapsopsis</taxon>
    </lineage>
</organism>
<reference evidence="5 6" key="1">
    <citation type="submission" date="2020-10" db="EMBL/GenBank/DDBJ databases">
        <authorList>
            <person name="Castelo-Branco R."/>
            <person name="Eusebio N."/>
            <person name="Adriana R."/>
            <person name="Vieira A."/>
            <person name="Brugerolle De Fraissinette N."/>
            <person name="Rezende De Castro R."/>
            <person name="Schneider M.P."/>
            <person name="Vasconcelos V."/>
            <person name="Leao P.N."/>
        </authorList>
    </citation>
    <scope>NUCLEOTIDE SEQUENCE [LARGE SCALE GENOMIC DNA]</scope>
    <source>
        <strain evidence="5 6">LEGE 06123</strain>
    </source>
</reference>
<evidence type="ECO:0000313" key="6">
    <source>
        <dbReference type="Proteomes" id="UP000651156"/>
    </source>
</evidence>
<dbReference type="PANTHER" id="PTHR47893">
    <property type="entry name" value="REGULATORY PROTEIN PCHR"/>
    <property type="match status" value="1"/>
</dbReference>
<dbReference type="RefSeq" id="WP_193931318.1">
    <property type="nucleotide sequence ID" value="NZ_CAWPMZ010000022.1"/>
</dbReference>
<dbReference type="InterPro" id="IPR018060">
    <property type="entry name" value="HTH_AraC"/>
</dbReference>
<keyword evidence="1" id="KW-0805">Transcription regulation</keyword>
<evidence type="ECO:0000256" key="3">
    <source>
        <dbReference type="ARBA" id="ARBA00023163"/>
    </source>
</evidence>
<feature type="domain" description="HTH araC/xylS-type" evidence="4">
    <location>
        <begin position="219"/>
        <end position="317"/>
    </location>
</feature>
<dbReference type="PROSITE" id="PS01124">
    <property type="entry name" value="HTH_ARAC_FAMILY_2"/>
    <property type="match status" value="1"/>
</dbReference>
<protein>
    <submittedName>
        <fullName evidence="5">Helix-turn-helix transcriptional regulator</fullName>
    </submittedName>
</protein>
<evidence type="ECO:0000259" key="4">
    <source>
        <dbReference type="PROSITE" id="PS01124"/>
    </source>
</evidence>
<name>A0ABR9UP94_9CHRO</name>
<dbReference type="SMART" id="SM00342">
    <property type="entry name" value="HTH_ARAC"/>
    <property type="match status" value="1"/>
</dbReference>
<keyword evidence="6" id="KW-1185">Reference proteome</keyword>
<sequence>MTLILSAANFGELMYEPAQSSEHHPDGEIFIVSPRIGQGYCREIELLPGLWLEIFNYELHDDIEVRVPVHDHLIQFLILSSGLFTYNNVYPASGGKCSYLSGSGISPAYVQKIQKLQPITAINVHLLPELLKGFMAGEPEQIVKLFIKENEWKVSFFPDVTWTMQAAVRQILNAPFQGTAQRLYLQSKVFELLAMQLEPILADNGQRSQLHPNTIEQLHHAKEILHQRLNYPPSLTELAQLVGLSDRKLQQGFRELFGTTVFGYLHHHRMEQAQIMLRCKETRISEVAHAVGYSHLGHFTAAFKRKFGITPKDCRAGKKQILG</sequence>
<accession>A0ABR9UP94</accession>
<evidence type="ECO:0000313" key="5">
    <source>
        <dbReference type="EMBL" id="MBE9190107.1"/>
    </source>
</evidence>
<dbReference type="Gene3D" id="1.10.10.60">
    <property type="entry name" value="Homeodomain-like"/>
    <property type="match status" value="2"/>
</dbReference>
<dbReference type="SUPFAM" id="SSF46689">
    <property type="entry name" value="Homeodomain-like"/>
    <property type="match status" value="2"/>
</dbReference>
<dbReference type="Proteomes" id="UP000651156">
    <property type="component" value="Unassembled WGS sequence"/>
</dbReference>
<evidence type="ECO:0000256" key="1">
    <source>
        <dbReference type="ARBA" id="ARBA00023015"/>
    </source>
</evidence>
<dbReference type="InterPro" id="IPR018062">
    <property type="entry name" value="HTH_AraC-typ_CS"/>
</dbReference>
<evidence type="ECO:0000256" key="2">
    <source>
        <dbReference type="ARBA" id="ARBA00023125"/>
    </source>
</evidence>
<comment type="caution">
    <text evidence="5">The sequence shown here is derived from an EMBL/GenBank/DDBJ whole genome shotgun (WGS) entry which is preliminary data.</text>
</comment>
<keyword evidence="3" id="KW-0804">Transcription</keyword>